<reference evidence="1" key="1">
    <citation type="submission" date="2016-11" db="EMBL/GenBank/DDBJ databases">
        <authorList>
            <person name="Jaros S."/>
            <person name="Januszkiewicz K."/>
            <person name="Wedrychowicz H."/>
        </authorList>
    </citation>
    <scope>NUCLEOTIDE SEQUENCE [LARGE SCALE GENOMIC DNA]</scope>
    <source>
        <strain evidence="1">DSM 9705</strain>
    </source>
</reference>
<dbReference type="AlphaFoldDB" id="A0A1M5YKC3"/>
<dbReference type="RefSeq" id="WP_073379109.1">
    <property type="nucleotide sequence ID" value="NZ_FQXS01000041.1"/>
</dbReference>
<dbReference type="GO" id="GO:0016301">
    <property type="term" value="F:kinase activity"/>
    <property type="evidence" value="ECO:0007669"/>
    <property type="project" value="UniProtKB-KW"/>
</dbReference>
<dbReference type="EMBL" id="FQXS01000041">
    <property type="protein sequence ID" value="SHI12495.1"/>
    <property type="molecule type" value="Genomic_DNA"/>
</dbReference>
<dbReference type="InterPro" id="IPR036390">
    <property type="entry name" value="WH_DNA-bd_sf"/>
</dbReference>
<dbReference type="InterPro" id="IPR018490">
    <property type="entry name" value="cNMP-bd_dom_sf"/>
</dbReference>
<organism evidence="1 2">
    <name type="scientific">Desulfofustis glycolicus DSM 9705</name>
    <dbReference type="NCBI Taxonomy" id="1121409"/>
    <lineage>
        <taxon>Bacteria</taxon>
        <taxon>Pseudomonadati</taxon>
        <taxon>Thermodesulfobacteriota</taxon>
        <taxon>Desulfobulbia</taxon>
        <taxon>Desulfobulbales</taxon>
        <taxon>Desulfocapsaceae</taxon>
        <taxon>Desulfofustis</taxon>
    </lineage>
</organism>
<keyword evidence="1" id="KW-0418">Kinase</keyword>
<dbReference type="SUPFAM" id="SSF46785">
    <property type="entry name" value="Winged helix' DNA-binding domain"/>
    <property type="match status" value="1"/>
</dbReference>
<dbReference type="STRING" id="1121409.SAMN02745124_04144"/>
<evidence type="ECO:0000313" key="2">
    <source>
        <dbReference type="Proteomes" id="UP000184139"/>
    </source>
</evidence>
<dbReference type="OrthoDB" id="5456857at2"/>
<dbReference type="InterPro" id="IPR014710">
    <property type="entry name" value="RmlC-like_jellyroll"/>
</dbReference>
<keyword evidence="2" id="KW-1185">Reference proteome</keyword>
<dbReference type="Gene3D" id="2.60.120.10">
    <property type="entry name" value="Jelly Rolls"/>
    <property type="match status" value="1"/>
</dbReference>
<dbReference type="SUPFAM" id="SSF51206">
    <property type="entry name" value="cAMP-binding domain-like"/>
    <property type="match status" value="1"/>
</dbReference>
<sequence length="224" mass="26183">MLWLKDKYQEEFAKIAVKEHLPKGYLLDNAYIYYLQSGFCVLGHTSERGDERVLVYFREKALMGFLPYLIKNIDDREFAEESFPTGEYFIKTRSACDVLKVEGEHFFSVVDKTPALYRTILCTLTQNYANIIDLLTRIINKSAPVRVCRVIEEFKIEEQGEIVLPRYLTYYDIGIFTSLHVITVTKIFKALLREKIIRKAGRTVIICQAERINEIANEQAELRY</sequence>
<dbReference type="Proteomes" id="UP000184139">
    <property type="component" value="Unassembled WGS sequence"/>
</dbReference>
<evidence type="ECO:0000313" key="1">
    <source>
        <dbReference type="EMBL" id="SHI12495.1"/>
    </source>
</evidence>
<gene>
    <name evidence="1" type="ORF">SAMN02745124_04144</name>
</gene>
<accession>A0A1M5YKC3</accession>
<protein>
    <submittedName>
        <fullName evidence="1">cAMP-binding domain of CRP or a regulatory subunit of cAMP-dependent protein kinases</fullName>
    </submittedName>
</protein>
<proteinExistence type="predicted"/>
<keyword evidence="1" id="KW-0808">Transferase</keyword>
<name>A0A1M5YKC3_9BACT</name>